<organism evidence="5 6">
    <name type="scientific">Mobiluncus porci</name>
    <dbReference type="NCBI Taxonomy" id="2652278"/>
    <lineage>
        <taxon>Bacteria</taxon>
        <taxon>Bacillati</taxon>
        <taxon>Actinomycetota</taxon>
        <taxon>Actinomycetes</taxon>
        <taxon>Actinomycetales</taxon>
        <taxon>Actinomycetaceae</taxon>
        <taxon>Mobiluncus</taxon>
    </lineage>
</organism>
<dbReference type="PANTHER" id="PTHR32089">
    <property type="entry name" value="METHYL-ACCEPTING CHEMOTAXIS PROTEIN MCPB"/>
    <property type="match status" value="1"/>
</dbReference>
<dbReference type="RefSeq" id="WP_154545832.1">
    <property type="nucleotide sequence ID" value="NZ_VUMY01000016.1"/>
</dbReference>
<comment type="caution">
    <text evidence="5">The sequence shown here is derived from an EMBL/GenBank/DDBJ whole genome shotgun (WGS) entry which is preliminary data.</text>
</comment>
<dbReference type="Proteomes" id="UP000442535">
    <property type="component" value="Unassembled WGS sequence"/>
</dbReference>
<dbReference type="GO" id="GO:0007165">
    <property type="term" value="P:signal transduction"/>
    <property type="evidence" value="ECO:0007669"/>
    <property type="project" value="UniProtKB-KW"/>
</dbReference>
<evidence type="ECO:0000259" key="4">
    <source>
        <dbReference type="PROSITE" id="PS50111"/>
    </source>
</evidence>
<dbReference type="GO" id="GO:0016020">
    <property type="term" value="C:membrane"/>
    <property type="evidence" value="ECO:0007669"/>
    <property type="project" value="InterPro"/>
</dbReference>
<accession>A0A7K0K4B9</accession>
<dbReference type="PANTHER" id="PTHR32089:SF112">
    <property type="entry name" value="LYSOZYME-LIKE PROTEIN-RELATED"/>
    <property type="match status" value="1"/>
</dbReference>
<reference evidence="5 6" key="1">
    <citation type="submission" date="2019-08" db="EMBL/GenBank/DDBJ databases">
        <title>In-depth cultivation of the pig gut microbiome towards novel bacterial diversity and tailored functional studies.</title>
        <authorList>
            <person name="Wylensek D."/>
            <person name="Hitch T.C.A."/>
            <person name="Clavel T."/>
        </authorList>
    </citation>
    <scope>NUCLEOTIDE SEQUENCE [LARGE SCALE GENOMIC DNA]</scope>
    <source>
        <strain evidence="5 6">RF-GAM-744-WT-7</strain>
    </source>
</reference>
<sequence length="353" mass="38319">MMKKRQSGIDYMQLTDSLKEQIDALNTENNELRASLEALRTGQEIDEASCHQMMRFYDSAEAVRTSFNGVLNRLDIDFDTSVSAKDTVQSSASDLNTMAESFSTMSSNLEKIGHHMERLTASSDAIRDFVKQIQGIASQTNLLALNATIEAARAGEAGRGFAVVAGEVRTLAERTSSATQEIAALVEEITTGTADAKDQVLAAGDESCGFEATSSETAQIIQDMVQNMARAIANAKRGSFMSILKLDHFIFKSGIYKQVAQMAEPEPEKVANSHSCRLGKWYYEGTGRSNYGHFPAATRLEKAHDAVHDNGKKAVLALASGETAQVPGFLAAMEDASLEVVECLDELLENVLQ</sequence>
<dbReference type="Pfam" id="PF13682">
    <property type="entry name" value="CZB"/>
    <property type="match status" value="1"/>
</dbReference>
<dbReference type="EMBL" id="VUMY01000016">
    <property type="protein sequence ID" value="MST50316.1"/>
    <property type="molecule type" value="Genomic_DNA"/>
</dbReference>
<feature type="coiled-coil region" evidence="3">
    <location>
        <begin position="15"/>
        <end position="42"/>
    </location>
</feature>
<gene>
    <name evidence="5" type="ORF">FYJ63_08765</name>
</gene>
<dbReference type="Pfam" id="PF00015">
    <property type="entry name" value="MCPsignal"/>
    <property type="match status" value="1"/>
</dbReference>
<dbReference type="Gene3D" id="1.10.287.950">
    <property type="entry name" value="Methyl-accepting chemotaxis protein"/>
    <property type="match status" value="1"/>
</dbReference>
<dbReference type="SUPFAM" id="SSF58104">
    <property type="entry name" value="Methyl-accepting chemotaxis protein (MCP) signaling domain"/>
    <property type="match status" value="1"/>
</dbReference>
<evidence type="ECO:0000313" key="5">
    <source>
        <dbReference type="EMBL" id="MST50316.1"/>
    </source>
</evidence>
<protein>
    <submittedName>
        <fullName evidence="5">Chemotaxis protein</fullName>
    </submittedName>
</protein>
<evidence type="ECO:0000256" key="2">
    <source>
        <dbReference type="PROSITE-ProRule" id="PRU00284"/>
    </source>
</evidence>
<proteinExistence type="predicted"/>
<feature type="domain" description="Methyl-accepting transducer" evidence="4">
    <location>
        <begin position="79"/>
        <end position="226"/>
    </location>
</feature>
<dbReference type="Gene3D" id="1.20.120.30">
    <property type="entry name" value="Aspartate receptor, ligand-binding domain"/>
    <property type="match status" value="1"/>
</dbReference>
<name>A0A7K0K4B9_9ACTO</name>
<dbReference type="InterPro" id="IPR004089">
    <property type="entry name" value="MCPsignal_dom"/>
</dbReference>
<keyword evidence="1 2" id="KW-0807">Transducer</keyword>
<evidence type="ECO:0000313" key="6">
    <source>
        <dbReference type="Proteomes" id="UP000442535"/>
    </source>
</evidence>
<dbReference type="AlphaFoldDB" id="A0A7K0K4B9"/>
<keyword evidence="6" id="KW-1185">Reference proteome</keyword>
<evidence type="ECO:0000256" key="1">
    <source>
        <dbReference type="ARBA" id="ARBA00023224"/>
    </source>
</evidence>
<dbReference type="InterPro" id="IPR025991">
    <property type="entry name" value="Chemoreceptor_zinc-bind_dom"/>
</dbReference>
<dbReference type="SMART" id="SM00283">
    <property type="entry name" value="MA"/>
    <property type="match status" value="1"/>
</dbReference>
<evidence type="ECO:0000256" key="3">
    <source>
        <dbReference type="SAM" id="Coils"/>
    </source>
</evidence>
<keyword evidence="3" id="KW-0175">Coiled coil</keyword>
<dbReference type="PROSITE" id="PS50111">
    <property type="entry name" value="CHEMOTAXIS_TRANSDUC_2"/>
    <property type="match status" value="1"/>
</dbReference>